<protein>
    <recommendedName>
        <fullName evidence="3">Core-binding (CB) domain-containing protein</fullName>
    </recommendedName>
</protein>
<name>A0ABW0C682_9FLAO</name>
<proteinExistence type="predicted"/>
<evidence type="ECO:0000313" key="2">
    <source>
        <dbReference type="Proteomes" id="UP001596162"/>
    </source>
</evidence>
<dbReference type="RefSeq" id="WP_376859153.1">
    <property type="nucleotide sequence ID" value="NZ_JBHSLA010000002.1"/>
</dbReference>
<evidence type="ECO:0000313" key="1">
    <source>
        <dbReference type="EMBL" id="MFC5194774.1"/>
    </source>
</evidence>
<organism evidence="1 2">
    <name type="scientific">Bizionia hallyeonensis</name>
    <dbReference type="NCBI Taxonomy" id="1123757"/>
    <lineage>
        <taxon>Bacteria</taxon>
        <taxon>Pseudomonadati</taxon>
        <taxon>Bacteroidota</taxon>
        <taxon>Flavobacteriia</taxon>
        <taxon>Flavobacteriales</taxon>
        <taxon>Flavobacteriaceae</taxon>
        <taxon>Bizionia</taxon>
    </lineage>
</organism>
<reference evidence="2" key="1">
    <citation type="journal article" date="2019" name="Int. J. Syst. Evol. Microbiol.">
        <title>The Global Catalogue of Microorganisms (GCM) 10K type strain sequencing project: providing services to taxonomists for standard genome sequencing and annotation.</title>
        <authorList>
            <consortium name="The Broad Institute Genomics Platform"/>
            <consortium name="The Broad Institute Genome Sequencing Center for Infectious Disease"/>
            <person name="Wu L."/>
            <person name="Ma J."/>
        </authorList>
    </citation>
    <scope>NUCLEOTIDE SEQUENCE [LARGE SCALE GENOMIC DNA]</scope>
    <source>
        <strain evidence="2">JCM 17978</strain>
    </source>
</reference>
<dbReference type="EMBL" id="JBHSLA010000002">
    <property type="protein sequence ID" value="MFC5194774.1"/>
    <property type="molecule type" value="Genomic_DNA"/>
</dbReference>
<keyword evidence="2" id="KW-1185">Reference proteome</keyword>
<dbReference type="Proteomes" id="UP001596162">
    <property type="component" value="Unassembled WGS sequence"/>
</dbReference>
<accession>A0ABW0C682</accession>
<gene>
    <name evidence="1" type="ORF">ACFPH8_05485</name>
</gene>
<evidence type="ECO:0008006" key="3">
    <source>
        <dbReference type="Google" id="ProtNLM"/>
    </source>
</evidence>
<sequence length="214" mass="25750">MEEKFGKWLIEKEHKAIGTVYSYTNAIKKISEHYSQFQGKRIYIFDIEDETKIEPLIELYDFNGKHSDFGNKGHRTYINALKTYLRFLKRNDIEQDVTFRTTKNIKIKSKRIYSNSEIQEKISVSARKLSDTDLEKLCLKDYSKITFNINFPLFLKVPDHFTYAEKSIAVKDEGGMNRWTWKYEIKRNGYSYAISTQWYPRNDEFVQRWLRKFQ</sequence>
<comment type="caution">
    <text evidence="1">The sequence shown here is derived from an EMBL/GenBank/DDBJ whole genome shotgun (WGS) entry which is preliminary data.</text>
</comment>